<keyword evidence="3" id="KW-1185">Reference proteome</keyword>
<dbReference type="EMBL" id="ML987193">
    <property type="protein sequence ID" value="KAF2251132.1"/>
    <property type="molecule type" value="Genomic_DNA"/>
</dbReference>
<name>A0A6A6IMT2_9PLEO</name>
<dbReference type="GeneID" id="54585342"/>
<evidence type="ECO:0000313" key="3">
    <source>
        <dbReference type="Proteomes" id="UP000800094"/>
    </source>
</evidence>
<feature type="domain" description="DUF6590" evidence="1">
    <location>
        <begin position="33"/>
        <end position="127"/>
    </location>
</feature>
<dbReference type="Proteomes" id="UP000800094">
    <property type="component" value="Unassembled WGS sequence"/>
</dbReference>
<dbReference type="Pfam" id="PF20233">
    <property type="entry name" value="DUF6590"/>
    <property type="match status" value="1"/>
</dbReference>
<dbReference type="RefSeq" id="XP_033686136.1">
    <property type="nucleotide sequence ID" value="XM_033832012.1"/>
</dbReference>
<organism evidence="2 3">
    <name type="scientific">Trematosphaeria pertusa</name>
    <dbReference type="NCBI Taxonomy" id="390896"/>
    <lineage>
        <taxon>Eukaryota</taxon>
        <taxon>Fungi</taxon>
        <taxon>Dikarya</taxon>
        <taxon>Ascomycota</taxon>
        <taxon>Pezizomycotina</taxon>
        <taxon>Dothideomycetes</taxon>
        <taxon>Pleosporomycetidae</taxon>
        <taxon>Pleosporales</taxon>
        <taxon>Massarineae</taxon>
        <taxon>Trematosphaeriaceae</taxon>
        <taxon>Trematosphaeria</taxon>
    </lineage>
</organism>
<protein>
    <recommendedName>
        <fullName evidence="1">DUF6590 domain-containing protein</fullName>
    </recommendedName>
</protein>
<dbReference type="InterPro" id="IPR046497">
    <property type="entry name" value="DUF6590"/>
</dbReference>
<evidence type="ECO:0000259" key="1">
    <source>
        <dbReference type="Pfam" id="PF20233"/>
    </source>
</evidence>
<sequence>MTSDDDYQILNKPRTFFKTGRIFLVREGNITRQTLVVVASRNNHCVCLPIETFRPAAPLNTSSHAPVSLDGQGVQMHPQERQYGLGTIGVVVENRGVAMSPLSRIAFTEAMTVEYKTAVRNVGRVKVGMVDDESLAKLNQYYQTLVQ</sequence>
<reference evidence="2" key="1">
    <citation type="journal article" date="2020" name="Stud. Mycol.">
        <title>101 Dothideomycetes genomes: a test case for predicting lifestyles and emergence of pathogens.</title>
        <authorList>
            <person name="Haridas S."/>
            <person name="Albert R."/>
            <person name="Binder M."/>
            <person name="Bloem J."/>
            <person name="Labutti K."/>
            <person name="Salamov A."/>
            <person name="Andreopoulos B."/>
            <person name="Baker S."/>
            <person name="Barry K."/>
            <person name="Bills G."/>
            <person name="Bluhm B."/>
            <person name="Cannon C."/>
            <person name="Castanera R."/>
            <person name="Culley D."/>
            <person name="Daum C."/>
            <person name="Ezra D."/>
            <person name="Gonzalez J."/>
            <person name="Henrissat B."/>
            <person name="Kuo A."/>
            <person name="Liang C."/>
            <person name="Lipzen A."/>
            <person name="Lutzoni F."/>
            <person name="Magnuson J."/>
            <person name="Mondo S."/>
            <person name="Nolan M."/>
            <person name="Ohm R."/>
            <person name="Pangilinan J."/>
            <person name="Park H.-J."/>
            <person name="Ramirez L."/>
            <person name="Alfaro M."/>
            <person name="Sun H."/>
            <person name="Tritt A."/>
            <person name="Yoshinaga Y."/>
            <person name="Zwiers L.-H."/>
            <person name="Turgeon B."/>
            <person name="Goodwin S."/>
            <person name="Spatafora J."/>
            <person name="Crous P."/>
            <person name="Grigoriev I."/>
        </authorList>
    </citation>
    <scope>NUCLEOTIDE SEQUENCE</scope>
    <source>
        <strain evidence="2">CBS 122368</strain>
    </source>
</reference>
<dbReference type="AlphaFoldDB" id="A0A6A6IMT2"/>
<evidence type="ECO:0000313" key="2">
    <source>
        <dbReference type="EMBL" id="KAF2251132.1"/>
    </source>
</evidence>
<dbReference type="OrthoDB" id="3559580at2759"/>
<proteinExistence type="predicted"/>
<gene>
    <name evidence="2" type="ORF">BU26DRAFT_549701</name>
</gene>
<accession>A0A6A6IMT2</accession>